<evidence type="ECO:0000259" key="2">
    <source>
        <dbReference type="Pfam" id="PF09588"/>
    </source>
</evidence>
<reference evidence="3 4" key="1">
    <citation type="submission" date="2019-12" db="EMBL/GenBank/DDBJ databases">
        <title>Comparative genomics gives insights into the taxonomy of the Azoarcus-Aromatoleum group and reveals separate origins of nif in the plant-associated Azoarcus and non-plant-associated Aromatoleum sub-groups.</title>
        <authorList>
            <person name="Lafos M."/>
            <person name="Maluk M."/>
            <person name="Batista M."/>
            <person name="Junghare M."/>
            <person name="Carmona M."/>
            <person name="Faoro H."/>
            <person name="Cruz L.M."/>
            <person name="Battistoni F."/>
            <person name="De Souza E."/>
            <person name="Pedrosa F."/>
            <person name="Chen W.-M."/>
            <person name="Poole P.S."/>
            <person name="Dixon R.A."/>
            <person name="James E.K."/>
        </authorList>
    </citation>
    <scope>NUCLEOTIDE SEQUENCE [LARGE SCALE GENOMIC DNA]</scope>
    <source>
        <strain evidence="3 4">T</strain>
    </source>
</reference>
<dbReference type="InterPro" id="IPR016889">
    <property type="entry name" value="UCP028503"/>
</dbReference>
<gene>
    <name evidence="3" type="ORF">GPA27_13625</name>
</gene>
<evidence type="ECO:0000256" key="1">
    <source>
        <dbReference type="SAM" id="MobiDB-lite"/>
    </source>
</evidence>
<dbReference type="InterPro" id="IPR019080">
    <property type="entry name" value="YqaJ_viral_recombinase"/>
</dbReference>
<organism evidence="3 4">
    <name type="scientific">Aromatoleum toluolicum</name>
    <dbReference type="NCBI Taxonomy" id="90060"/>
    <lineage>
        <taxon>Bacteria</taxon>
        <taxon>Pseudomonadati</taxon>
        <taxon>Pseudomonadota</taxon>
        <taxon>Betaproteobacteria</taxon>
        <taxon>Rhodocyclales</taxon>
        <taxon>Rhodocyclaceae</taxon>
        <taxon>Aromatoleum</taxon>
    </lineage>
</organism>
<dbReference type="PIRSF" id="PIRSF028503">
    <property type="entry name" value="UCP028503"/>
    <property type="match status" value="1"/>
</dbReference>
<keyword evidence="3" id="KW-0575">Peroxidase</keyword>
<dbReference type="RefSeq" id="WP_169141177.1">
    <property type="nucleotide sequence ID" value="NZ_WTVS01000026.1"/>
</dbReference>
<keyword evidence="4" id="KW-1185">Reference proteome</keyword>
<name>A0ABX1NGJ4_9RHOO</name>
<dbReference type="GO" id="GO:0004601">
    <property type="term" value="F:peroxidase activity"/>
    <property type="evidence" value="ECO:0007669"/>
    <property type="project" value="UniProtKB-KW"/>
</dbReference>
<dbReference type="SUPFAM" id="SSF52980">
    <property type="entry name" value="Restriction endonuclease-like"/>
    <property type="match status" value="1"/>
</dbReference>
<feature type="region of interest" description="Disordered" evidence="1">
    <location>
        <begin position="448"/>
        <end position="516"/>
    </location>
</feature>
<sequence>MIELNVQQGTPEWHAARATTHNASEAPAMMGVHKQCSRTELLFMKKTGITPDVSDWVQRFLFDKGHEVEAIARQMIEDSLGEELYPVVATDDSGKYLASSDGATMLFDVGMECKLWSEETAASVRAGQVPDYHAWQLDQQIAVFGLEKIIFVCSDGTPERTVWCEYRTTPERIARLMAGWEQFDRDLADYVPEAPKADAPIGRAPESLPALRIEVTGMVTASNLAAFQEHALAVFRSINTDLQTDADFADAEKAVKWAKEVEDKLDGAKQHALSQTASIDELFRTIDTIKDEARAVRLKLDKLVKTEKEARKLHIVSQAYQALLDHIGNLNQRLGGQFIPSGAYSAAMFGEAVKGLKSLDSMRDKVGVALANAKVDANALADRIDANRKSVEDMSLAPDFAQICTKAPEDFAALIQVRVNQRKEAEERRLAAERERIRAEEEAKAQRAAREAQAEIDRKAAAERAAEQAKLDAERAELRRQQEAVDAEQRRQREAENVQRMKPAAQPAVEPTPTPAESAATITLGKINERLSPISLSAAGLAELGIQPVGRERSAVLYRESDVGRICTALIRHLSTVCVQLLEAA</sequence>
<evidence type="ECO:0000313" key="4">
    <source>
        <dbReference type="Proteomes" id="UP000634522"/>
    </source>
</evidence>
<accession>A0ABX1NGJ4</accession>
<evidence type="ECO:0000313" key="3">
    <source>
        <dbReference type="EMBL" id="NMF98426.1"/>
    </source>
</evidence>
<dbReference type="Proteomes" id="UP000634522">
    <property type="component" value="Unassembled WGS sequence"/>
</dbReference>
<dbReference type="InterPro" id="IPR011604">
    <property type="entry name" value="PDDEXK-like_dom_sf"/>
</dbReference>
<feature type="compositionally biased region" description="Basic and acidic residues" evidence="1">
    <location>
        <begin position="448"/>
        <end position="499"/>
    </location>
</feature>
<dbReference type="Gene3D" id="3.90.320.10">
    <property type="match status" value="1"/>
</dbReference>
<protein>
    <submittedName>
        <fullName evidence="3">Heme peroxidase</fullName>
    </submittedName>
</protein>
<comment type="caution">
    <text evidence="3">The sequence shown here is derived from an EMBL/GenBank/DDBJ whole genome shotgun (WGS) entry which is preliminary data.</text>
</comment>
<dbReference type="InterPro" id="IPR011335">
    <property type="entry name" value="Restrct_endonuc-II-like"/>
</dbReference>
<proteinExistence type="predicted"/>
<dbReference type="EMBL" id="WTVS01000026">
    <property type="protein sequence ID" value="NMF98426.1"/>
    <property type="molecule type" value="Genomic_DNA"/>
</dbReference>
<feature type="domain" description="YqaJ viral recombinase" evidence="2">
    <location>
        <begin position="12"/>
        <end position="145"/>
    </location>
</feature>
<dbReference type="Pfam" id="PF09588">
    <property type="entry name" value="YqaJ"/>
    <property type="match status" value="1"/>
</dbReference>
<keyword evidence="3" id="KW-0560">Oxidoreductase</keyword>